<keyword evidence="7" id="KW-1185">Reference proteome</keyword>
<evidence type="ECO:0000313" key="7">
    <source>
        <dbReference type="Proteomes" id="UP000410492"/>
    </source>
</evidence>
<protein>
    <recommendedName>
        <fullName evidence="8">Major facilitator superfamily (MFS) profile domain-containing protein</fullName>
    </recommendedName>
</protein>
<evidence type="ECO:0000256" key="1">
    <source>
        <dbReference type="ARBA" id="ARBA00004370"/>
    </source>
</evidence>
<dbReference type="AlphaFoldDB" id="A0A653DDD5"/>
<dbReference type="InterPro" id="IPR036259">
    <property type="entry name" value="MFS_trans_sf"/>
</dbReference>
<accession>A0A653DDD5</accession>
<dbReference type="PANTHER" id="PTHR48021:SF1">
    <property type="entry name" value="GH07001P-RELATED"/>
    <property type="match status" value="1"/>
</dbReference>
<dbReference type="InterPro" id="IPR005828">
    <property type="entry name" value="MFS_sugar_transport-like"/>
</dbReference>
<dbReference type="GO" id="GO:0016020">
    <property type="term" value="C:membrane"/>
    <property type="evidence" value="ECO:0007669"/>
    <property type="project" value="UniProtKB-SubCell"/>
</dbReference>
<evidence type="ECO:0000313" key="6">
    <source>
        <dbReference type="EMBL" id="VEN57551.1"/>
    </source>
</evidence>
<dbReference type="EMBL" id="CAACVG010011191">
    <property type="protein sequence ID" value="VEN57551.1"/>
    <property type="molecule type" value="Genomic_DNA"/>
</dbReference>
<feature type="transmembrane region" description="Helical" evidence="5">
    <location>
        <begin position="307"/>
        <end position="330"/>
    </location>
</feature>
<evidence type="ECO:0000256" key="3">
    <source>
        <dbReference type="ARBA" id="ARBA00022989"/>
    </source>
</evidence>
<feature type="transmembrane region" description="Helical" evidence="5">
    <location>
        <begin position="373"/>
        <end position="396"/>
    </location>
</feature>
<feature type="transmembrane region" description="Helical" evidence="5">
    <location>
        <begin position="78"/>
        <end position="96"/>
    </location>
</feature>
<keyword evidence="2 5" id="KW-0812">Transmembrane</keyword>
<feature type="transmembrane region" description="Helical" evidence="5">
    <location>
        <begin position="194"/>
        <end position="214"/>
    </location>
</feature>
<reference evidence="6 7" key="1">
    <citation type="submission" date="2019-01" db="EMBL/GenBank/DDBJ databases">
        <authorList>
            <person name="Sayadi A."/>
        </authorList>
    </citation>
    <scope>NUCLEOTIDE SEQUENCE [LARGE SCALE GENOMIC DNA]</scope>
</reference>
<keyword evidence="3 5" id="KW-1133">Transmembrane helix</keyword>
<dbReference type="GO" id="GO:0022857">
    <property type="term" value="F:transmembrane transporter activity"/>
    <property type="evidence" value="ECO:0007669"/>
    <property type="project" value="InterPro"/>
</dbReference>
<dbReference type="Gene3D" id="1.20.1250.20">
    <property type="entry name" value="MFS general substrate transporter like domains"/>
    <property type="match status" value="1"/>
</dbReference>
<feature type="transmembrane region" description="Helical" evidence="5">
    <location>
        <begin position="130"/>
        <end position="154"/>
    </location>
</feature>
<feature type="transmembrane region" description="Helical" evidence="5">
    <location>
        <begin position="272"/>
        <end position="295"/>
    </location>
</feature>
<dbReference type="PANTHER" id="PTHR48021">
    <property type="match status" value="1"/>
</dbReference>
<feature type="transmembrane region" description="Helical" evidence="5">
    <location>
        <begin position="108"/>
        <end position="124"/>
    </location>
</feature>
<feature type="transmembrane region" description="Helical" evidence="5">
    <location>
        <begin position="408"/>
        <end position="428"/>
    </location>
</feature>
<organism evidence="6 7">
    <name type="scientific">Callosobruchus maculatus</name>
    <name type="common">Southern cowpea weevil</name>
    <name type="synonym">Pulse bruchid</name>
    <dbReference type="NCBI Taxonomy" id="64391"/>
    <lineage>
        <taxon>Eukaryota</taxon>
        <taxon>Metazoa</taxon>
        <taxon>Ecdysozoa</taxon>
        <taxon>Arthropoda</taxon>
        <taxon>Hexapoda</taxon>
        <taxon>Insecta</taxon>
        <taxon>Pterygota</taxon>
        <taxon>Neoptera</taxon>
        <taxon>Endopterygota</taxon>
        <taxon>Coleoptera</taxon>
        <taxon>Polyphaga</taxon>
        <taxon>Cucujiformia</taxon>
        <taxon>Chrysomeloidea</taxon>
        <taxon>Chrysomelidae</taxon>
        <taxon>Bruchinae</taxon>
        <taxon>Bruchini</taxon>
        <taxon>Callosobruchus</taxon>
    </lineage>
</organism>
<feature type="transmembrane region" description="Helical" evidence="5">
    <location>
        <begin position="434"/>
        <end position="455"/>
    </location>
</feature>
<dbReference type="Pfam" id="PF00083">
    <property type="entry name" value="Sugar_tr"/>
    <property type="match status" value="1"/>
</dbReference>
<sequence length="463" mass="52210">MEEDKKIMASEMVTYVFASANQQDMLKDTAPTGGRLWQVVPCTCASLICIPFGLMLGWPSPTYPYLVNNSTSPIPITMDQSAMIAGFLMLGNTLSTPLSATDSMGPKYGVLVGLAATASGWFVMWQAKSIYYLLGSRLLVGLGHGFGMGQVKLYICGICSEDLQPIFLKIINFYALAGVIAIYSFGPFLHFRETSMICLILSVALVFFMAFLPATPKELIKAKKFSDARRLISYIKPHLNVTNEVNMLKESLSKVSERNGIMKLIRNKKLRGNFVIFFIISIFQQFTGAPATVVYTQILFERSHVPYAPYFSIGYVCLFFLSNIIGIFLIPKYNKKIVLLFSSTGISIALAMKICVIYFQVNEVYWPYTSVVVMYLFILIHTVGLGNVPFTLIHYLFPKEYSLSLTQLFIMINSMCALIITKIFQVLITQCYFHVTFCMFLGFSLLCFMFVFIFLPNKTEYMK</sequence>
<evidence type="ECO:0000256" key="5">
    <source>
        <dbReference type="SAM" id="Phobius"/>
    </source>
</evidence>
<name>A0A653DDD5_CALMS</name>
<feature type="transmembrane region" description="Helical" evidence="5">
    <location>
        <begin position="337"/>
        <end position="361"/>
    </location>
</feature>
<dbReference type="InterPro" id="IPR050549">
    <property type="entry name" value="MFS_Trehalose_Transporter"/>
</dbReference>
<dbReference type="Proteomes" id="UP000410492">
    <property type="component" value="Unassembled WGS sequence"/>
</dbReference>
<gene>
    <name evidence="6" type="ORF">CALMAC_LOCUS16151</name>
</gene>
<keyword evidence="4 5" id="KW-0472">Membrane</keyword>
<proteinExistence type="predicted"/>
<feature type="transmembrane region" description="Helical" evidence="5">
    <location>
        <begin position="166"/>
        <end position="188"/>
    </location>
</feature>
<evidence type="ECO:0000256" key="4">
    <source>
        <dbReference type="ARBA" id="ARBA00023136"/>
    </source>
</evidence>
<evidence type="ECO:0000256" key="2">
    <source>
        <dbReference type="ARBA" id="ARBA00022692"/>
    </source>
</evidence>
<feature type="transmembrane region" description="Helical" evidence="5">
    <location>
        <begin position="36"/>
        <end position="58"/>
    </location>
</feature>
<dbReference type="SUPFAM" id="SSF103473">
    <property type="entry name" value="MFS general substrate transporter"/>
    <property type="match status" value="1"/>
</dbReference>
<evidence type="ECO:0008006" key="8">
    <source>
        <dbReference type="Google" id="ProtNLM"/>
    </source>
</evidence>
<comment type="subcellular location">
    <subcellularLocation>
        <location evidence="1">Membrane</location>
    </subcellularLocation>
</comment>
<dbReference type="OrthoDB" id="6339427at2759"/>